<dbReference type="Proteomes" id="UP000253868">
    <property type="component" value="Chromosome"/>
</dbReference>
<dbReference type="KEGG" id="spad:DVK44_26355"/>
<protein>
    <submittedName>
        <fullName evidence="2">WXG100 family type VII secretion target</fullName>
    </submittedName>
</protein>
<dbReference type="AlphaFoldDB" id="A0A345HV88"/>
<feature type="compositionally biased region" description="Polar residues" evidence="1">
    <location>
        <begin position="118"/>
        <end position="128"/>
    </location>
</feature>
<evidence type="ECO:0000256" key="1">
    <source>
        <dbReference type="SAM" id="MobiDB-lite"/>
    </source>
</evidence>
<proteinExistence type="predicted"/>
<accession>A0A345HV88</accession>
<feature type="region of interest" description="Disordered" evidence="1">
    <location>
        <begin position="105"/>
        <end position="128"/>
    </location>
</feature>
<keyword evidence="3" id="KW-1185">Reference proteome</keyword>
<reference evidence="3" key="1">
    <citation type="submission" date="2018-07" db="EMBL/GenBank/DDBJ databases">
        <authorList>
            <person name="Zhao J."/>
        </authorList>
    </citation>
    <scope>NUCLEOTIDE SEQUENCE [LARGE SCALE GENOMIC DNA]</scope>
    <source>
        <strain evidence="3">GSSD-12</strain>
    </source>
</reference>
<dbReference type="InterPro" id="IPR010310">
    <property type="entry name" value="T7SS_ESAT-6-like"/>
</dbReference>
<organism evidence="2 3">
    <name type="scientific">Streptomyces paludis</name>
    <dbReference type="NCBI Taxonomy" id="2282738"/>
    <lineage>
        <taxon>Bacteria</taxon>
        <taxon>Bacillati</taxon>
        <taxon>Actinomycetota</taxon>
        <taxon>Actinomycetes</taxon>
        <taxon>Kitasatosporales</taxon>
        <taxon>Streptomycetaceae</taxon>
        <taxon>Streptomyces</taxon>
    </lineage>
</organism>
<dbReference type="RefSeq" id="WP_114662532.1">
    <property type="nucleotide sequence ID" value="NZ_CP031194.1"/>
</dbReference>
<dbReference type="Pfam" id="PF06013">
    <property type="entry name" value="WXG100"/>
    <property type="match status" value="1"/>
</dbReference>
<dbReference type="SUPFAM" id="SSF140453">
    <property type="entry name" value="EsxAB dimer-like"/>
    <property type="match status" value="1"/>
</dbReference>
<dbReference type="EMBL" id="CP031194">
    <property type="protein sequence ID" value="AXG80612.1"/>
    <property type="molecule type" value="Genomic_DNA"/>
</dbReference>
<dbReference type="InterPro" id="IPR036689">
    <property type="entry name" value="ESAT-6-like_sf"/>
</dbReference>
<sequence length="128" mass="13327">MTTPAQKANSQKLGKLQEEIALNFEDVKGQLKQLQATIDSLEGAWQGIGAGAFNSKQKAINDRVVDLGLLLVKFQNAIGAARTINSNTEHDIEAALRGINVDESGSGSAAAAGGGSAQTTRISSLNSF</sequence>
<gene>
    <name evidence="2" type="ORF">DVK44_26355</name>
</gene>
<dbReference type="Gene3D" id="1.10.287.1060">
    <property type="entry name" value="ESAT-6-like"/>
    <property type="match status" value="1"/>
</dbReference>
<name>A0A345HV88_9ACTN</name>
<dbReference type="OrthoDB" id="4283504at2"/>
<evidence type="ECO:0000313" key="3">
    <source>
        <dbReference type="Proteomes" id="UP000253868"/>
    </source>
</evidence>
<evidence type="ECO:0000313" key="2">
    <source>
        <dbReference type="EMBL" id="AXG80612.1"/>
    </source>
</evidence>